<dbReference type="RefSeq" id="WP_084118416.1">
    <property type="nucleotide sequence ID" value="NZ_LT838813.1"/>
</dbReference>
<reference evidence="3" key="1">
    <citation type="submission" date="2017-04" db="EMBL/GenBank/DDBJ databases">
        <authorList>
            <person name="Varghese N."/>
            <person name="Submissions S."/>
        </authorList>
    </citation>
    <scope>NUCLEOTIDE SEQUENCE [LARGE SCALE GENOMIC DNA]</scope>
    <source>
        <strain evidence="3">DSM 16537</strain>
    </source>
</reference>
<organism evidence="2 3">
    <name type="scientific">Aquiflexum balticum DSM 16537</name>
    <dbReference type="NCBI Taxonomy" id="758820"/>
    <lineage>
        <taxon>Bacteria</taxon>
        <taxon>Pseudomonadati</taxon>
        <taxon>Bacteroidota</taxon>
        <taxon>Cytophagia</taxon>
        <taxon>Cytophagales</taxon>
        <taxon>Cyclobacteriaceae</taxon>
        <taxon>Aquiflexum</taxon>
    </lineage>
</organism>
<dbReference type="EMBL" id="LT838813">
    <property type="protein sequence ID" value="SMD41541.1"/>
    <property type="molecule type" value="Genomic_DNA"/>
</dbReference>
<evidence type="ECO:0000313" key="3">
    <source>
        <dbReference type="Proteomes" id="UP000192333"/>
    </source>
</evidence>
<proteinExistence type="predicted"/>
<gene>
    <name evidence="2" type="ORF">SAMN00777080_0065</name>
</gene>
<evidence type="ECO:0008006" key="4">
    <source>
        <dbReference type="Google" id="ProtNLM"/>
    </source>
</evidence>
<dbReference type="STRING" id="758820.SAMN00777080_0065"/>
<dbReference type="PROSITE" id="PS51257">
    <property type="entry name" value="PROKAR_LIPOPROTEIN"/>
    <property type="match status" value="1"/>
</dbReference>
<feature type="chain" id="PRO_5012732388" description="Lipoprotein" evidence="1">
    <location>
        <begin position="23"/>
        <end position="168"/>
    </location>
</feature>
<feature type="signal peptide" evidence="1">
    <location>
        <begin position="1"/>
        <end position="22"/>
    </location>
</feature>
<dbReference type="AlphaFoldDB" id="A0A1W2GY55"/>
<keyword evidence="1" id="KW-0732">Signal</keyword>
<sequence>MKNNSNFLLFVCLLFVLSGCKASKEQVAEENEAEILLVQNTPEILMVSFTMDSRDSVKLINSMKNPGRLRGEQYSKSEPWEGDLIISFLNEANIVCSKTIVENPMIKKVEYAETDDISILTAKTIELDSAEFFIRIQYDDCFKHLRVEKYENEEIKLLKYFLNIKVVM</sequence>
<name>A0A1W2GY55_9BACT</name>
<protein>
    <recommendedName>
        <fullName evidence="4">Lipoprotein</fullName>
    </recommendedName>
</protein>
<dbReference type="OrthoDB" id="839513at2"/>
<keyword evidence="3" id="KW-1185">Reference proteome</keyword>
<dbReference type="Proteomes" id="UP000192333">
    <property type="component" value="Chromosome I"/>
</dbReference>
<evidence type="ECO:0000313" key="2">
    <source>
        <dbReference type="EMBL" id="SMD41541.1"/>
    </source>
</evidence>
<evidence type="ECO:0000256" key="1">
    <source>
        <dbReference type="SAM" id="SignalP"/>
    </source>
</evidence>
<accession>A0A1W2GY55</accession>